<evidence type="ECO:0000256" key="6">
    <source>
        <dbReference type="ARBA" id="ARBA00023136"/>
    </source>
</evidence>
<comment type="caution">
    <text evidence="10">The sequence shown here is derived from an EMBL/GenBank/DDBJ whole genome shotgun (WGS) entry which is preliminary data.</text>
</comment>
<keyword evidence="6 7" id="KW-0472">Membrane</keyword>
<dbReference type="InterPro" id="IPR026057">
    <property type="entry name" value="TBL_C"/>
</dbReference>
<dbReference type="GO" id="GO:0016413">
    <property type="term" value="F:O-acetyltransferase activity"/>
    <property type="evidence" value="ECO:0007669"/>
    <property type="project" value="InterPro"/>
</dbReference>
<dbReference type="AlphaFoldDB" id="A0A2G9GG10"/>
<keyword evidence="5 7" id="KW-1133">Transmembrane helix</keyword>
<dbReference type="Pfam" id="PF13839">
    <property type="entry name" value="PC-Esterase"/>
    <property type="match status" value="1"/>
</dbReference>
<dbReference type="EMBL" id="NKXS01005238">
    <property type="protein sequence ID" value="PIN04226.1"/>
    <property type="molecule type" value="Genomic_DNA"/>
</dbReference>
<evidence type="ECO:0000256" key="5">
    <source>
        <dbReference type="ARBA" id="ARBA00022989"/>
    </source>
</evidence>
<feature type="domain" description="Trichome birefringence-like N-terminal" evidence="9">
    <location>
        <begin position="83"/>
        <end position="137"/>
    </location>
</feature>
<comment type="similarity">
    <text evidence="2">Belongs to the PC-esterase family. TBL subfamily.</text>
</comment>
<protein>
    <submittedName>
        <fullName evidence="10">Uncharacterized protein</fullName>
    </submittedName>
</protein>
<keyword evidence="4" id="KW-0735">Signal-anchor</keyword>
<gene>
    <name evidence="10" type="ORF">CDL12_23243</name>
</gene>
<dbReference type="Proteomes" id="UP000231279">
    <property type="component" value="Unassembled WGS sequence"/>
</dbReference>
<evidence type="ECO:0000313" key="10">
    <source>
        <dbReference type="EMBL" id="PIN04226.1"/>
    </source>
</evidence>
<dbReference type="InterPro" id="IPR029962">
    <property type="entry name" value="TBL"/>
</dbReference>
<evidence type="ECO:0000256" key="3">
    <source>
        <dbReference type="ARBA" id="ARBA00022692"/>
    </source>
</evidence>
<evidence type="ECO:0000259" key="8">
    <source>
        <dbReference type="Pfam" id="PF13839"/>
    </source>
</evidence>
<feature type="transmembrane region" description="Helical" evidence="7">
    <location>
        <begin position="34"/>
        <end position="52"/>
    </location>
</feature>
<dbReference type="GO" id="GO:0016020">
    <property type="term" value="C:membrane"/>
    <property type="evidence" value="ECO:0007669"/>
    <property type="project" value="UniProtKB-SubCell"/>
</dbReference>
<keyword evidence="3 7" id="KW-0812">Transmembrane</keyword>
<dbReference type="InterPro" id="IPR025846">
    <property type="entry name" value="TBL_N"/>
</dbReference>
<accession>A0A2G9GG10</accession>
<dbReference type="OrthoDB" id="2016263at2759"/>
<reference evidence="11" key="1">
    <citation type="journal article" date="2018" name="Gigascience">
        <title>Genome assembly of the Pink Ipe (Handroanthus impetiginosus, Bignoniaceae), a highly valued, ecologically keystone Neotropical timber forest tree.</title>
        <authorList>
            <person name="Silva-Junior O.B."/>
            <person name="Grattapaglia D."/>
            <person name="Novaes E."/>
            <person name="Collevatti R.G."/>
        </authorList>
    </citation>
    <scope>NUCLEOTIDE SEQUENCE [LARGE SCALE GENOMIC DNA]</scope>
    <source>
        <strain evidence="11">cv. UFG-1</strain>
    </source>
</reference>
<sequence length="321" mass="38177">MAAFQKIQNKETLTEDNKIKMNLEKSKIRFNSHYLVVFFLVALATSVFYLTGENSPILEEQKSQKQNARNEEEPKARNDSVLSCNLFSGRWVFDNLSYPLYKERECSFLVNNDYACEKFGRKDLRYQNWKWQPHDCDLPRFNGTAFLEKIRGKKLLFVGDSINKNQWSSLLCLIEPSLHQSSPKVPIREGNLITFRATEYNATIGFYWSPLFVESNSDDPYRHQILNRIIRITSIEKHARHWTDADILIFNSFMWWLEPTMTILWGSFGSNEAIYKRVEMKLRRYEMTLNTWSDWLEININQTRTKMFFMSLSPYHFQYVN</sequence>
<organism evidence="10 11">
    <name type="scientific">Handroanthus impetiginosus</name>
    <dbReference type="NCBI Taxonomy" id="429701"/>
    <lineage>
        <taxon>Eukaryota</taxon>
        <taxon>Viridiplantae</taxon>
        <taxon>Streptophyta</taxon>
        <taxon>Embryophyta</taxon>
        <taxon>Tracheophyta</taxon>
        <taxon>Spermatophyta</taxon>
        <taxon>Magnoliopsida</taxon>
        <taxon>eudicotyledons</taxon>
        <taxon>Gunneridae</taxon>
        <taxon>Pentapetalae</taxon>
        <taxon>asterids</taxon>
        <taxon>lamiids</taxon>
        <taxon>Lamiales</taxon>
        <taxon>Bignoniaceae</taxon>
        <taxon>Crescentiina</taxon>
        <taxon>Tabebuia alliance</taxon>
        <taxon>Handroanthus</taxon>
    </lineage>
</organism>
<evidence type="ECO:0000256" key="2">
    <source>
        <dbReference type="ARBA" id="ARBA00007727"/>
    </source>
</evidence>
<keyword evidence="11" id="KW-1185">Reference proteome</keyword>
<dbReference type="PANTHER" id="PTHR32285:SF239">
    <property type="entry name" value="PROTEIN TRICHOME BIREFRINGENCE-LIKE 34"/>
    <property type="match status" value="1"/>
</dbReference>
<evidence type="ECO:0000256" key="7">
    <source>
        <dbReference type="SAM" id="Phobius"/>
    </source>
</evidence>
<feature type="domain" description="Trichome birefringence-like C-terminal" evidence="8">
    <location>
        <begin position="138"/>
        <end position="318"/>
    </location>
</feature>
<comment type="subcellular location">
    <subcellularLocation>
        <location evidence="1">Membrane</location>
        <topology evidence="1">Single-pass membrane protein</topology>
    </subcellularLocation>
</comment>
<evidence type="ECO:0000256" key="1">
    <source>
        <dbReference type="ARBA" id="ARBA00004167"/>
    </source>
</evidence>
<dbReference type="Pfam" id="PF14416">
    <property type="entry name" value="PMR5N"/>
    <property type="match status" value="1"/>
</dbReference>
<evidence type="ECO:0000313" key="11">
    <source>
        <dbReference type="Proteomes" id="UP000231279"/>
    </source>
</evidence>
<evidence type="ECO:0000259" key="9">
    <source>
        <dbReference type="Pfam" id="PF14416"/>
    </source>
</evidence>
<name>A0A2G9GG10_9LAMI</name>
<dbReference type="PANTHER" id="PTHR32285">
    <property type="entry name" value="PROTEIN TRICHOME BIREFRINGENCE-LIKE 9-RELATED"/>
    <property type="match status" value="1"/>
</dbReference>
<dbReference type="STRING" id="429701.A0A2G9GG10"/>
<dbReference type="GO" id="GO:0005794">
    <property type="term" value="C:Golgi apparatus"/>
    <property type="evidence" value="ECO:0007669"/>
    <property type="project" value="TreeGrafter"/>
</dbReference>
<proteinExistence type="inferred from homology"/>
<evidence type="ECO:0000256" key="4">
    <source>
        <dbReference type="ARBA" id="ARBA00022968"/>
    </source>
</evidence>